<dbReference type="GO" id="GO:0030154">
    <property type="term" value="P:cell differentiation"/>
    <property type="evidence" value="ECO:0007669"/>
    <property type="project" value="TreeGrafter"/>
</dbReference>
<feature type="compositionally biased region" description="Low complexity" evidence="4">
    <location>
        <begin position="263"/>
        <end position="272"/>
    </location>
</feature>
<evidence type="ECO:0000313" key="7">
    <source>
        <dbReference type="Proteomes" id="UP000054538"/>
    </source>
</evidence>
<reference evidence="7" key="2">
    <citation type="submission" date="2015-01" db="EMBL/GenBank/DDBJ databases">
        <title>Evolutionary Origins and Diversification of the Mycorrhizal Mutualists.</title>
        <authorList>
            <consortium name="DOE Joint Genome Institute"/>
            <consortium name="Mycorrhizal Genomics Consortium"/>
            <person name="Kohler A."/>
            <person name="Kuo A."/>
            <person name="Nagy L.G."/>
            <person name="Floudas D."/>
            <person name="Copeland A."/>
            <person name="Barry K.W."/>
            <person name="Cichocki N."/>
            <person name="Veneault-Fourrey C."/>
            <person name="LaButti K."/>
            <person name="Lindquist E.A."/>
            <person name="Lipzen A."/>
            <person name="Lundell T."/>
            <person name="Morin E."/>
            <person name="Murat C."/>
            <person name="Riley R."/>
            <person name="Ohm R."/>
            <person name="Sun H."/>
            <person name="Tunlid A."/>
            <person name="Henrissat B."/>
            <person name="Grigoriev I.V."/>
            <person name="Hibbett D.S."/>
            <person name="Martin F."/>
        </authorList>
    </citation>
    <scope>NUCLEOTIDE SEQUENCE [LARGE SCALE GENOMIC DNA]</scope>
    <source>
        <strain evidence="7">Ve08.2h10</strain>
    </source>
</reference>
<feature type="compositionally biased region" description="Polar residues" evidence="4">
    <location>
        <begin position="318"/>
        <end position="331"/>
    </location>
</feature>
<feature type="compositionally biased region" description="Polar residues" evidence="4">
    <location>
        <begin position="408"/>
        <end position="417"/>
    </location>
</feature>
<dbReference type="GO" id="GO:0005634">
    <property type="term" value="C:nucleus"/>
    <property type="evidence" value="ECO:0007669"/>
    <property type="project" value="UniProtKB-UniRule"/>
</dbReference>
<feature type="domain" description="HMG box" evidence="5">
    <location>
        <begin position="79"/>
        <end position="147"/>
    </location>
</feature>
<dbReference type="InterPro" id="IPR009071">
    <property type="entry name" value="HMG_box_dom"/>
</dbReference>
<dbReference type="InParanoid" id="A0A0D0E1D4"/>
<name>A0A0D0E1D4_9AGAM</name>
<evidence type="ECO:0000256" key="2">
    <source>
        <dbReference type="ARBA" id="ARBA00023163"/>
    </source>
</evidence>
<feature type="compositionally biased region" description="Low complexity" evidence="4">
    <location>
        <begin position="362"/>
        <end position="372"/>
    </location>
</feature>
<accession>A0A0D0E1D4</accession>
<reference evidence="6 7" key="1">
    <citation type="submission" date="2014-04" db="EMBL/GenBank/DDBJ databases">
        <authorList>
            <consortium name="DOE Joint Genome Institute"/>
            <person name="Kuo A."/>
            <person name="Kohler A."/>
            <person name="Jargeat P."/>
            <person name="Nagy L.G."/>
            <person name="Floudas D."/>
            <person name="Copeland A."/>
            <person name="Barry K.W."/>
            <person name="Cichocki N."/>
            <person name="Veneault-Fourrey C."/>
            <person name="LaButti K."/>
            <person name="Lindquist E.A."/>
            <person name="Lipzen A."/>
            <person name="Lundell T."/>
            <person name="Morin E."/>
            <person name="Murat C."/>
            <person name="Sun H."/>
            <person name="Tunlid A."/>
            <person name="Henrissat B."/>
            <person name="Grigoriev I.V."/>
            <person name="Hibbett D.S."/>
            <person name="Martin F."/>
            <person name="Nordberg H.P."/>
            <person name="Cantor M.N."/>
            <person name="Hua S.X."/>
        </authorList>
    </citation>
    <scope>NUCLEOTIDE SEQUENCE [LARGE SCALE GENOMIC DNA]</scope>
    <source>
        <strain evidence="6 7">Ve08.2h10</strain>
    </source>
</reference>
<evidence type="ECO:0000256" key="3">
    <source>
        <dbReference type="PROSITE-ProRule" id="PRU00267"/>
    </source>
</evidence>
<feature type="compositionally biased region" description="Low complexity" evidence="4">
    <location>
        <begin position="418"/>
        <end position="433"/>
    </location>
</feature>
<sequence>MQRYNLDLQGRHPPVAEYSGPFNSSLKEPPRVDDHGSPSGSEDDVGYLSYPDPHKIEVDVDDDPNAALTSQTLNADGTPKRPMNAFMIFARKRRPQVAGKNQSMRTGEVSKILSREWNGMNLSEKQFYLDQAKLLKDNFNQKYPDYVYKRRPNNSRKRRKVEPGPSLSADQLGTSEPVEDYLGGPECSDTSPVEVAEADESRYGSHDSSYASQPAEASGSAYLDAHSRASSYQPSEVSLYRPLGDAHIPYISSRHGPATPDVSMGSSISSASRGAEHTTPHYHPYLPAQQQHHAQSSYFPEPSPGAEVWSAPRDDQTRMQMQSWSQGSQDRSVLGGDDRHRAYPQPVSSHGWVNPGTSEAMPPSSASGAPSPNYDFPTLNSPFYPSQGHPHDGYSSSPAPPLSLPPQHYNSVAQMHGSSLPSQSYSSLQQAYPRSATTAMNSYQQQSRNISLTLPSVPSISSYPHVQSTRPPSPTGSGADPSQLHYWPRDR</sequence>
<keyword evidence="2" id="KW-0804">Transcription</keyword>
<dbReference type="OrthoDB" id="1919336at2759"/>
<dbReference type="HOGENOM" id="CLU_028294_0_0_1"/>
<keyword evidence="1 3" id="KW-0238">DNA-binding</keyword>
<evidence type="ECO:0000313" key="6">
    <source>
        <dbReference type="EMBL" id="KIK97586.1"/>
    </source>
</evidence>
<dbReference type="GO" id="GO:0000978">
    <property type="term" value="F:RNA polymerase II cis-regulatory region sequence-specific DNA binding"/>
    <property type="evidence" value="ECO:0007669"/>
    <property type="project" value="TreeGrafter"/>
</dbReference>
<dbReference type="InterPro" id="IPR036910">
    <property type="entry name" value="HMG_box_dom_sf"/>
</dbReference>
<dbReference type="SUPFAM" id="SSF47095">
    <property type="entry name" value="HMG-box"/>
    <property type="match status" value="1"/>
</dbReference>
<feature type="compositionally biased region" description="Basic residues" evidence="4">
    <location>
        <begin position="149"/>
        <end position="160"/>
    </location>
</feature>
<dbReference type="PANTHER" id="PTHR10270:SF161">
    <property type="entry name" value="SEX-DETERMINING REGION Y PROTEIN"/>
    <property type="match status" value="1"/>
</dbReference>
<dbReference type="AlphaFoldDB" id="A0A0D0E1D4"/>
<feature type="compositionally biased region" description="Polar residues" evidence="4">
    <location>
        <begin position="435"/>
        <end position="470"/>
    </location>
</feature>
<dbReference type="SMART" id="SM00398">
    <property type="entry name" value="HMG"/>
    <property type="match status" value="1"/>
</dbReference>
<evidence type="ECO:0000256" key="4">
    <source>
        <dbReference type="SAM" id="MobiDB-lite"/>
    </source>
</evidence>
<keyword evidence="3" id="KW-0539">Nucleus</keyword>
<dbReference type="EMBL" id="KN824929">
    <property type="protein sequence ID" value="KIK97586.1"/>
    <property type="molecule type" value="Genomic_DNA"/>
</dbReference>
<dbReference type="PANTHER" id="PTHR10270">
    <property type="entry name" value="SOX TRANSCRIPTION FACTOR"/>
    <property type="match status" value="1"/>
</dbReference>
<dbReference type="InterPro" id="IPR050140">
    <property type="entry name" value="SRY-related_HMG-box_TF-like"/>
</dbReference>
<feature type="region of interest" description="Disordered" evidence="4">
    <location>
        <begin position="251"/>
        <end position="491"/>
    </location>
</feature>
<dbReference type="PROSITE" id="PS50118">
    <property type="entry name" value="HMG_BOX_2"/>
    <property type="match status" value="1"/>
</dbReference>
<feature type="region of interest" description="Disordered" evidence="4">
    <location>
        <begin position="145"/>
        <end position="223"/>
    </location>
</feature>
<organism evidence="6 7">
    <name type="scientific">Paxillus rubicundulus Ve08.2h10</name>
    <dbReference type="NCBI Taxonomy" id="930991"/>
    <lineage>
        <taxon>Eukaryota</taxon>
        <taxon>Fungi</taxon>
        <taxon>Dikarya</taxon>
        <taxon>Basidiomycota</taxon>
        <taxon>Agaricomycotina</taxon>
        <taxon>Agaricomycetes</taxon>
        <taxon>Agaricomycetidae</taxon>
        <taxon>Boletales</taxon>
        <taxon>Paxilineae</taxon>
        <taxon>Paxillaceae</taxon>
        <taxon>Paxillus</taxon>
    </lineage>
</organism>
<evidence type="ECO:0000256" key="1">
    <source>
        <dbReference type="ARBA" id="ARBA00023125"/>
    </source>
</evidence>
<gene>
    <name evidence="6" type="ORF">PAXRUDRAFT_824795</name>
</gene>
<dbReference type="Proteomes" id="UP000054538">
    <property type="component" value="Unassembled WGS sequence"/>
</dbReference>
<dbReference type="STRING" id="930991.A0A0D0E1D4"/>
<dbReference type="Gene3D" id="1.10.30.10">
    <property type="entry name" value="High mobility group box domain"/>
    <property type="match status" value="1"/>
</dbReference>
<keyword evidence="7" id="KW-1185">Reference proteome</keyword>
<dbReference type="GO" id="GO:0001228">
    <property type="term" value="F:DNA-binding transcription activator activity, RNA polymerase II-specific"/>
    <property type="evidence" value="ECO:0007669"/>
    <property type="project" value="TreeGrafter"/>
</dbReference>
<feature type="DNA-binding region" description="HMG box" evidence="3">
    <location>
        <begin position="79"/>
        <end position="147"/>
    </location>
</feature>
<proteinExistence type="predicted"/>
<evidence type="ECO:0000259" key="5">
    <source>
        <dbReference type="PROSITE" id="PS50118"/>
    </source>
</evidence>
<dbReference type="Pfam" id="PF00505">
    <property type="entry name" value="HMG_box"/>
    <property type="match status" value="1"/>
</dbReference>
<protein>
    <recommendedName>
        <fullName evidence="5">HMG box domain-containing protein</fullName>
    </recommendedName>
</protein>
<feature type="region of interest" description="Disordered" evidence="4">
    <location>
        <begin position="1"/>
        <end position="55"/>
    </location>
</feature>
<feature type="compositionally biased region" description="Polar residues" evidence="4">
    <location>
        <begin position="288"/>
        <end position="298"/>
    </location>
</feature>